<proteinExistence type="inferred from homology"/>
<dbReference type="Gene3D" id="3.65.10.20">
    <property type="entry name" value="RNA 3'-terminal phosphate cyclase domain"/>
    <property type="match status" value="1"/>
</dbReference>
<dbReference type="PANTHER" id="PTHR11096:SF0">
    <property type="entry name" value="RNA 3'-TERMINAL PHOSPHATE CYCLASE"/>
    <property type="match status" value="1"/>
</dbReference>
<evidence type="ECO:0000256" key="5">
    <source>
        <dbReference type="HAMAP-Rule" id="MF_00200"/>
    </source>
</evidence>
<feature type="active site" description="Tele-AMP-histidine intermediate" evidence="5">
    <location>
        <position position="320"/>
    </location>
</feature>
<name>A0ABD5VB20_9EURY</name>
<keyword evidence="5" id="KW-0963">Cytoplasm</keyword>
<dbReference type="PANTHER" id="PTHR11096">
    <property type="entry name" value="RNA 3' TERMINAL PHOSPHATE CYCLASE"/>
    <property type="match status" value="1"/>
</dbReference>
<sequence>MTVEIDGSAGGGQILRSALSLAAITGEAVTVEDVRGDRPNPGLKHQHLACVEAAADVCDADVDGAELGSDTVAFDPGDPTGGEVSVDVETAGAATLVFETVLPLGVVVDDPIELSVTGGTDVAWSPTVDYYRHVRLPLAAHAGWEATVDVPRRGFYPEGGGEATLHVAPSDRERVAFDDRGAFRGARVEAVASSDLADADVADRLVAAAVDDLETANVDVNASTARTVTAPSTGASVLVVLDYETTTAGFSALGEPGTPAEVVGERAAADAIAFREQARTSPDAGGPPRPPVVDAYAADQLVLALALADGRVRPATVTDHVRTNCAVAREFGYDVHVEDGVLVGD</sequence>
<keyword evidence="10" id="KW-1185">Reference proteome</keyword>
<feature type="domain" description="RNA 3'-terminal phosphate cyclase" evidence="7">
    <location>
        <begin position="10"/>
        <end position="331"/>
    </location>
</feature>
<dbReference type="InterPro" id="IPR017770">
    <property type="entry name" value="RNA3'_term_phos_cyc_type_1"/>
</dbReference>
<protein>
    <recommendedName>
        <fullName evidence="2 5">RNA 3'-terminal phosphate cyclase</fullName>
        <shortName evidence="5">RNA cyclase</shortName>
        <shortName evidence="5">RNA-3'-phosphate cyclase</shortName>
        <ecNumber evidence="5 6">6.5.1.4</ecNumber>
    </recommendedName>
</protein>
<dbReference type="InterPro" id="IPR023797">
    <property type="entry name" value="RNA3'_phos_cyclase_dom"/>
</dbReference>
<evidence type="ECO:0000313" key="10">
    <source>
        <dbReference type="Proteomes" id="UP001596395"/>
    </source>
</evidence>
<evidence type="ECO:0000256" key="4">
    <source>
        <dbReference type="ARBA" id="ARBA00022741"/>
    </source>
</evidence>
<feature type="domain" description="RNA 3'-terminal phosphate cyclase insert" evidence="8">
    <location>
        <begin position="179"/>
        <end position="271"/>
    </location>
</feature>
<dbReference type="InterPro" id="IPR037136">
    <property type="entry name" value="RNA3'_phos_cyclase_dom_sf"/>
</dbReference>
<evidence type="ECO:0000256" key="6">
    <source>
        <dbReference type="NCBIfam" id="TIGR03399"/>
    </source>
</evidence>
<dbReference type="Gene3D" id="3.30.360.20">
    <property type="entry name" value="RNA 3'-terminal phosphate cyclase, insert domain"/>
    <property type="match status" value="1"/>
</dbReference>
<dbReference type="InterPro" id="IPR000228">
    <property type="entry name" value="RNA3'_term_phos_cyc"/>
</dbReference>
<dbReference type="NCBIfam" id="TIGR03399">
    <property type="entry name" value="RNA_3prim_cycl"/>
    <property type="match status" value="1"/>
</dbReference>
<dbReference type="EMBL" id="JBHSXN010000001">
    <property type="protein sequence ID" value="MFC6952058.1"/>
    <property type="molecule type" value="Genomic_DNA"/>
</dbReference>
<keyword evidence="3 5" id="KW-0436">Ligase</keyword>
<dbReference type="NCBIfam" id="NF003246">
    <property type="entry name" value="PRK04204.1-2"/>
    <property type="match status" value="1"/>
</dbReference>
<dbReference type="InterPro" id="IPR036553">
    <property type="entry name" value="RPTC_insert"/>
</dbReference>
<dbReference type="HAMAP" id="MF_00200">
    <property type="entry name" value="RTC"/>
    <property type="match status" value="1"/>
</dbReference>
<organism evidence="9 10">
    <name type="scientific">Halorubellus litoreus</name>
    <dbReference type="NCBI Taxonomy" id="755308"/>
    <lineage>
        <taxon>Archaea</taxon>
        <taxon>Methanobacteriati</taxon>
        <taxon>Methanobacteriota</taxon>
        <taxon>Stenosarchaea group</taxon>
        <taxon>Halobacteria</taxon>
        <taxon>Halobacteriales</taxon>
        <taxon>Halorubellaceae</taxon>
        <taxon>Halorubellus</taxon>
    </lineage>
</organism>
<dbReference type="GO" id="GO:0005524">
    <property type="term" value="F:ATP binding"/>
    <property type="evidence" value="ECO:0007669"/>
    <property type="project" value="UniProtKB-KW"/>
</dbReference>
<comment type="catalytic activity">
    <reaction evidence="5">
        <text>a 3'-end 3'-phospho-ribonucleotide-RNA + ATP = a 3'-end 2',3'-cyclophospho-ribonucleotide-RNA + AMP + diphosphate</text>
        <dbReference type="Rhea" id="RHEA:23976"/>
        <dbReference type="Rhea" id="RHEA-COMP:10463"/>
        <dbReference type="Rhea" id="RHEA-COMP:10464"/>
        <dbReference type="ChEBI" id="CHEBI:30616"/>
        <dbReference type="ChEBI" id="CHEBI:33019"/>
        <dbReference type="ChEBI" id="CHEBI:83062"/>
        <dbReference type="ChEBI" id="CHEBI:83064"/>
        <dbReference type="ChEBI" id="CHEBI:456215"/>
        <dbReference type="EC" id="6.5.1.4"/>
    </reaction>
</comment>
<evidence type="ECO:0000259" key="8">
    <source>
        <dbReference type="Pfam" id="PF05189"/>
    </source>
</evidence>
<dbReference type="PIRSF" id="PIRSF005378">
    <property type="entry name" value="RNA3'_term_phos_cycl_euk"/>
    <property type="match status" value="1"/>
</dbReference>
<dbReference type="RefSeq" id="WP_336349054.1">
    <property type="nucleotide sequence ID" value="NZ_JAZAQL010000001.1"/>
</dbReference>
<evidence type="ECO:0000256" key="2">
    <source>
        <dbReference type="ARBA" id="ARBA00021428"/>
    </source>
</evidence>
<keyword evidence="4 5" id="KW-0547">Nucleotide-binding</keyword>
<dbReference type="AlphaFoldDB" id="A0ABD5VB20"/>
<evidence type="ECO:0000256" key="3">
    <source>
        <dbReference type="ARBA" id="ARBA00022598"/>
    </source>
</evidence>
<dbReference type="InterPro" id="IPR013791">
    <property type="entry name" value="RNA3'-term_phos_cycl_insert"/>
</dbReference>
<reference evidence="9 10" key="1">
    <citation type="journal article" date="2019" name="Int. J. Syst. Evol. Microbiol.">
        <title>The Global Catalogue of Microorganisms (GCM) 10K type strain sequencing project: providing services to taxonomists for standard genome sequencing and annotation.</title>
        <authorList>
            <consortium name="The Broad Institute Genomics Platform"/>
            <consortium name="The Broad Institute Genome Sequencing Center for Infectious Disease"/>
            <person name="Wu L."/>
            <person name="Ma J."/>
        </authorList>
    </citation>
    <scope>NUCLEOTIDE SEQUENCE [LARGE SCALE GENOMIC DNA]</scope>
    <source>
        <strain evidence="9 10">GX26</strain>
    </source>
</reference>
<dbReference type="Pfam" id="PF05189">
    <property type="entry name" value="RTC_insert"/>
    <property type="match status" value="1"/>
</dbReference>
<evidence type="ECO:0000256" key="1">
    <source>
        <dbReference type="ARBA" id="ARBA00009206"/>
    </source>
</evidence>
<evidence type="ECO:0000259" key="7">
    <source>
        <dbReference type="Pfam" id="PF01137"/>
    </source>
</evidence>
<dbReference type="GO" id="GO:0005737">
    <property type="term" value="C:cytoplasm"/>
    <property type="evidence" value="ECO:0007669"/>
    <property type="project" value="UniProtKB-SubCell"/>
</dbReference>
<dbReference type="Pfam" id="PF01137">
    <property type="entry name" value="RTC"/>
    <property type="match status" value="1"/>
</dbReference>
<accession>A0ABD5VB20</accession>
<comment type="similarity">
    <text evidence="1 5">Belongs to the RNA 3'-terminal cyclase family. Type 1 subfamily.</text>
</comment>
<dbReference type="Proteomes" id="UP001596395">
    <property type="component" value="Unassembled WGS sequence"/>
</dbReference>
<dbReference type="InterPro" id="IPR013792">
    <property type="entry name" value="RNA3'P_cycl/enolpyr_Trfase_a/b"/>
</dbReference>
<keyword evidence="5" id="KW-0067">ATP-binding</keyword>
<comment type="subcellular location">
    <subcellularLocation>
        <location evidence="5">Cytoplasm</location>
    </subcellularLocation>
</comment>
<dbReference type="EC" id="6.5.1.4" evidence="5 6"/>
<dbReference type="SUPFAM" id="SSF55205">
    <property type="entry name" value="EPT/RTPC-like"/>
    <property type="match status" value="1"/>
</dbReference>
<dbReference type="GO" id="GO:0006396">
    <property type="term" value="P:RNA processing"/>
    <property type="evidence" value="ECO:0007669"/>
    <property type="project" value="UniProtKB-UniRule"/>
</dbReference>
<dbReference type="GO" id="GO:0003963">
    <property type="term" value="F:RNA-3'-phosphate cyclase activity"/>
    <property type="evidence" value="ECO:0007669"/>
    <property type="project" value="UniProtKB-UniRule"/>
</dbReference>
<comment type="function">
    <text evidence="5">Catalyzes the conversion of 3'-phosphate to a 2',3'-cyclic phosphodiester at the end of RNA. The mechanism of action of the enzyme occurs in 3 steps: (A) adenylation of the enzyme by ATP; (B) transfer of adenylate to an RNA-N3'P to produce RNA-N3'PP5'A; (C) and attack of the adjacent 2'-hydroxyl on the 3'-phosphorus in the diester linkage to produce the cyclic end product. The biological role of this enzyme is unknown but it is likely to function in some aspects of cellular RNA processing.</text>
</comment>
<comment type="caution">
    <text evidence="5">Lacks conserved residue(s) required for the propagation of feature annotation.</text>
</comment>
<gene>
    <name evidence="5 9" type="primary">rtcA</name>
    <name evidence="9" type="ORF">ACFQGB_04210</name>
</gene>
<comment type="caution">
    <text evidence="9">The sequence shown here is derived from an EMBL/GenBank/DDBJ whole genome shotgun (WGS) entry which is preliminary data.</text>
</comment>
<evidence type="ECO:0000313" key="9">
    <source>
        <dbReference type="EMBL" id="MFC6952058.1"/>
    </source>
</evidence>
<feature type="binding site" evidence="5">
    <location>
        <begin position="296"/>
        <end position="300"/>
    </location>
    <ligand>
        <name>ATP</name>
        <dbReference type="ChEBI" id="CHEBI:30616"/>
    </ligand>
</feature>